<comment type="caution">
    <text evidence="1">The sequence shown here is derived from an EMBL/GenBank/DDBJ whole genome shotgun (WGS) entry which is preliminary data.</text>
</comment>
<dbReference type="EMBL" id="VSWC01000132">
    <property type="protein sequence ID" value="KAA1079805.1"/>
    <property type="molecule type" value="Genomic_DNA"/>
</dbReference>
<proteinExistence type="predicted"/>
<organism evidence="1 2">
    <name type="scientific">Puccinia graminis f. sp. tritici</name>
    <dbReference type="NCBI Taxonomy" id="56615"/>
    <lineage>
        <taxon>Eukaryota</taxon>
        <taxon>Fungi</taxon>
        <taxon>Dikarya</taxon>
        <taxon>Basidiomycota</taxon>
        <taxon>Pucciniomycotina</taxon>
        <taxon>Pucciniomycetes</taxon>
        <taxon>Pucciniales</taxon>
        <taxon>Pucciniaceae</taxon>
        <taxon>Puccinia</taxon>
    </lineage>
</organism>
<gene>
    <name evidence="1" type="ORF">PGT21_024820</name>
</gene>
<protein>
    <submittedName>
        <fullName evidence="1">Uncharacterized protein</fullName>
    </submittedName>
</protein>
<evidence type="ECO:0000313" key="2">
    <source>
        <dbReference type="Proteomes" id="UP000324748"/>
    </source>
</evidence>
<dbReference type="AlphaFoldDB" id="A0A5B0MS59"/>
<dbReference type="Proteomes" id="UP000324748">
    <property type="component" value="Unassembled WGS sequence"/>
</dbReference>
<evidence type="ECO:0000313" key="1">
    <source>
        <dbReference type="EMBL" id="KAA1079805.1"/>
    </source>
</evidence>
<reference evidence="1 2" key="1">
    <citation type="submission" date="2019-05" db="EMBL/GenBank/DDBJ databases">
        <title>Emergence of the Ug99 lineage of the wheat stem rust pathogen through somatic hybridization.</title>
        <authorList>
            <person name="Li F."/>
            <person name="Upadhyaya N.M."/>
            <person name="Sperschneider J."/>
            <person name="Matny O."/>
            <person name="Nguyen-Phuc H."/>
            <person name="Mago R."/>
            <person name="Raley C."/>
            <person name="Miller M.E."/>
            <person name="Silverstein K.A.T."/>
            <person name="Henningsen E."/>
            <person name="Hirsch C.D."/>
            <person name="Visser B."/>
            <person name="Pretorius Z.A."/>
            <person name="Steffenson B.J."/>
            <person name="Schwessinger B."/>
            <person name="Dodds P.N."/>
            <person name="Figueroa M."/>
        </authorList>
    </citation>
    <scope>NUCLEOTIDE SEQUENCE [LARGE SCALE GENOMIC DNA]</scope>
    <source>
        <strain evidence="1">21-0</strain>
    </source>
</reference>
<sequence>MSPSPPAFFTSTYTLIYKQVEKRDKLGNMTYDYLRGKEGVFVARLVVSSSADARSTSLVLGSSFHEDDIRPVQPKKAHQRVLKIILVLCRNILGIHSKLTVVSRDA</sequence>
<keyword evidence="2" id="KW-1185">Reference proteome</keyword>
<name>A0A5B0MS59_PUCGR</name>
<accession>A0A5B0MS59</accession>